<reference evidence="6 7" key="1">
    <citation type="submission" date="2019-07" db="EMBL/GenBank/DDBJ databases">
        <title>Whole genome shotgun sequence of Staphylococcus piscifermentans NBRC 109625.</title>
        <authorList>
            <person name="Hosoyama A."/>
            <person name="Uohara A."/>
            <person name="Ohji S."/>
            <person name="Ichikawa N."/>
        </authorList>
    </citation>
    <scope>NUCLEOTIDE SEQUENCE [LARGE SCALE GENOMIC DNA]</scope>
    <source>
        <strain evidence="6 7">NBRC 109625</strain>
    </source>
</reference>
<keyword evidence="7" id="KW-1185">Reference proteome</keyword>
<keyword evidence="3" id="KW-0812">Transmembrane</keyword>
<comment type="subcellular location">
    <subcellularLocation>
        <location evidence="1">Cell membrane</location>
        <topology evidence="1">Multi-pass membrane protein</topology>
    </subcellularLocation>
</comment>
<dbReference type="OrthoDB" id="2287060at2"/>
<dbReference type="EMBL" id="BKAR01000004">
    <property type="protein sequence ID" value="GEP83891.1"/>
    <property type="molecule type" value="Genomic_DNA"/>
</dbReference>
<evidence type="ECO:0000256" key="2">
    <source>
        <dbReference type="ARBA" id="ARBA00022475"/>
    </source>
</evidence>
<evidence type="ECO:0000256" key="5">
    <source>
        <dbReference type="ARBA" id="ARBA00023136"/>
    </source>
</evidence>
<dbReference type="CDD" id="cd06173">
    <property type="entry name" value="MFS_MefA_like"/>
    <property type="match status" value="1"/>
</dbReference>
<dbReference type="GO" id="GO:0022857">
    <property type="term" value="F:transmembrane transporter activity"/>
    <property type="evidence" value="ECO:0007669"/>
    <property type="project" value="InterPro"/>
</dbReference>
<dbReference type="RefSeq" id="WP_095106220.1">
    <property type="nucleotide sequence ID" value="NZ_BKAR01000004.1"/>
</dbReference>
<gene>
    <name evidence="6" type="ORF">SPI02_04760</name>
</gene>
<dbReference type="InterPro" id="IPR011701">
    <property type="entry name" value="MFS"/>
</dbReference>
<evidence type="ECO:0000313" key="6">
    <source>
        <dbReference type="EMBL" id="GEP83891.1"/>
    </source>
</evidence>
<keyword evidence="2" id="KW-1003">Cell membrane</keyword>
<evidence type="ECO:0000256" key="3">
    <source>
        <dbReference type="ARBA" id="ARBA00022692"/>
    </source>
</evidence>
<accession>A0A239UAE1</accession>
<dbReference type="PANTHER" id="PTHR23513">
    <property type="entry name" value="INTEGRAL MEMBRANE EFFLUX PROTEIN-RELATED"/>
    <property type="match status" value="1"/>
</dbReference>
<comment type="caution">
    <text evidence="6">The sequence shown here is derived from an EMBL/GenBank/DDBJ whole genome shotgun (WGS) entry which is preliminary data.</text>
</comment>
<sequence length="399" mass="44777">MATRSKNGFYLAGGRILSSTGDSIYGLTVVWYIYQITHSTIYTGATFLLIYSAQALHFLFGPIIERVHKKRILVYTQLSQFVIMCMVPLAIIFHFENLYLILTVVFIVSVLENIEGTAEISIVPSLMAESSIAKYNAIVNSAQQIVNVMMAFAFSFIIFYISVKDIYLFNAFTYLIAFLLFMKLKYDKSNYSLKEKPNGYMIGLKEGFEYFKSSIFIWITLPLAIVNGVLSGLNAVIPKYAEELGDQNSYGWIMFSISCGLLIGSLVSQYFVRFQVGRLVSMAALVIFILLLLSYFIHHVVISIIILGLALIPLGIINMSLLTFTQTNVNENYLARVVSISESILFIMMPLGAIIGGVIAQLWQASIVILIAAFTFAWISLLFISKRKLKNLPSIVNKE</sequence>
<name>A0A239UAE1_9STAP</name>
<dbReference type="PANTHER" id="PTHR23513:SF6">
    <property type="entry name" value="MAJOR FACILITATOR SUPERFAMILY ASSOCIATED DOMAIN-CONTAINING PROTEIN"/>
    <property type="match status" value="1"/>
</dbReference>
<dbReference type="Gene3D" id="1.20.1250.20">
    <property type="entry name" value="MFS general substrate transporter like domains"/>
    <property type="match status" value="1"/>
</dbReference>
<protein>
    <submittedName>
        <fullName evidence="6">MFS transporter</fullName>
    </submittedName>
</protein>
<dbReference type="GO" id="GO:0005886">
    <property type="term" value="C:plasma membrane"/>
    <property type="evidence" value="ECO:0007669"/>
    <property type="project" value="UniProtKB-SubCell"/>
</dbReference>
<organism evidence="6 7">
    <name type="scientific">Staphylococcus piscifermentans</name>
    <dbReference type="NCBI Taxonomy" id="70258"/>
    <lineage>
        <taxon>Bacteria</taxon>
        <taxon>Bacillati</taxon>
        <taxon>Bacillota</taxon>
        <taxon>Bacilli</taxon>
        <taxon>Bacillales</taxon>
        <taxon>Staphylococcaceae</taxon>
        <taxon>Staphylococcus</taxon>
    </lineage>
</organism>
<keyword evidence="4" id="KW-1133">Transmembrane helix</keyword>
<dbReference type="InterPro" id="IPR036259">
    <property type="entry name" value="MFS_trans_sf"/>
</dbReference>
<keyword evidence="5" id="KW-0472">Membrane</keyword>
<dbReference type="Proteomes" id="UP000321736">
    <property type="component" value="Unassembled WGS sequence"/>
</dbReference>
<dbReference type="SUPFAM" id="SSF103473">
    <property type="entry name" value="MFS general substrate transporter"/>
    <property type="match status" value="1"/>
</dbReference>
<evidence type="ECO:0000313" key="7">
    <source>
        <dbReference type="Proteomes" id="UP000321736"/>
    </source>
</evidence>
<evidence type="ECO:0000256" key="1">
    <source>
        <dbReference type="ARBA" id="ARBA00004651"/>
    </source>
</evidence>
<dbReference type="AlphaFoldDB" id="A0A239UAE1"/>
<proteinExistence type="predicted"/>
<evidence type="ECO:0000256" key="4">
    <source>
        <dbReference type="ARBA" id="ARBA00022989"/>
    </source>
</evidence>
<dbReference type="Pfam" id="PF07690">
    <property type="entry name" value="MFS_1"/>
    <property type="match status" value="1"/>
</dbReference>